<feature type="coiled-coil region" evidence="1">
    <location>
        <begin position="2"/>
        <end position="72"/>
    </location>
</feature>
<reference evidence="2" key="1">
    <citation type="submission" date="2021-02" db="EMBL/GenBank/DDBJ databases">
        <authorList>
            <person name="Nowell W R."/>
        </authorList>
    </citation>
    <scope>NUCLEOTIDE SEQUENCE</scope>
</reference>
<dbReference type="EMBL" id="CAJOBR010069843">
    <property type="protein sequence ID" value="CAF5096244.1"/>
    <property type="molecule type" value="Genomic_DNA"/>
</dbReference>
<evidence type="ECO:0000313" key="3">
    <source>
        <dbReference type="Proteomes" id="UP000663848"/>
    </source>
</evidence>
<gene>
    <name evidence="2" type="ORF">QYT958_LOCUS44599</name>
</gene>
<organism evidence="2 3">
    <name type="scientific">Rotaria socialis</name>
    <dbReference type="NCBI Taxonomy" id="392032"/>
    <lineage>
        <taxon>Eukaryota</taxon>
        <taxon>Metazoa</taxon>
        <taxon>Spiralia</taxon>
        <taxon>Gnathifera</taxon>
        <taxon>Rotifera</taxon>
        <taxon>Eurotatoria</taxon>
        <taxon>Bdelloidea</taxon>
        <taxon>Philodinida</taxon>
        <taxon>Philodinidae</taxon>
        <taxon>Rotaria</taxon>
    </lineage>
</organism>
<protein>
    <submittedName>
        <fullName evidence="2">Uncharacterized protein</fullName>
    </submittedName>
</protein>
<keyword evidence="1" id="KW-0175">Coiled coil</keyword>
<comment type="caution">
    <text evidence="2">The sequence shown here is derived from an EMBL/GenBank/DDBJ whole genome shotgun (WGS) entry which is preliminary data.</text>
</comment>
<dbReference type="AlphaFoldDB" id="A0A822EAH0"/>
<proteinExistence type="predicted"/>
<evidence type="ECO:0000313" key="2">
    <source>
        <dbReference type="EMBL" id="CAF5096244.1"/>
    </source>
</evidence>
<evidence type="ECO:0000256" key="1">
    <source>
        <dbReference type="SAM" id="Coils"/>
    </source>
</evidence>
<accession>A0A822EAH0</accession>
<dbReference type="Proteomes" id="UP000663848">
    <property type="component" value="Unassembled WGS sequence"/>
</dbReference>
<feature type="non-terminal residue" evidence="2">
    <location>
        <position position="73"/>
    </location>
</feature>
<sequence length="73" mass="8578">MLDTLKKQMEDVQVARDDERQKAIIQLNSAEKKTTELEDKLAETIQRTEHLNAELERLKKKEEKTKEIANNVQ</sequence>
<name>A0A822EAH0_9BILA</name>